<feature type="domain" description="DNA polymerase III delta N-terminal" evidence="9">
    <location>
        <begin position="4"/>
        <end position="115"/>
    </location>
</feature>
<dbReference type="PANTHER" id="PTHR34388">
    <property type="entry name" value="DNA POLYMERASE III SUBUNIT DELTA"/>
    <property type="match status" value="1"/>
</dbReference>
<sequence length="321" mass="35988">MIILLTGDDQFAIRQELEHYKAELDSQWLELCYHRFPSSALEQAMSAARTPSLSGGKRLVVVEDCNLKQWGDTQLESLRYLAQMPDSTTLVFLATNVDKRLKIYKHLIKHGQCFELSLIPPWRTDLIAEAIATQAKQMKLRLPKDVVEYLAAAIGNDMTRAASELRKLAIYTNGQPVGLAEVQSLIPCQTQSNLQLAEAVRNGESETVVRLIDELLARSEPMLVMVATLLTQFRTWLWVKSAIASGIQNNTEIAQLCNVGNPNRLYYLRQEVATMPLRTLIQAVTKLVDLEMSIKQGAVQANAIMPSLLAIARLFQTIHSK</sequence>
<dbReference type="InterPro" id="IPR027417">
    <property type="entry name" value="P-loop_NTPase"/>
</dbReference>
<dbReference type="Gene3D" id="1.10.8.60">
    <property type="match status" value="1"/>
</dbReference>
<accession>A0A7C3PFC1</accession>
<dbReference type="Gene3D" id="3.40.50.300">
    <property type="entry name" value="P-loop containing nucleotide triphosphate hydrolases"/>
    <property type="match status" value="1"/>
</dbReference>
<evidence type="ECO:0000256" key="1">
    <source>
        <dbReference type="ARBA" id="ARBA00012417"/>
    </source>
</evidence>
<evidence type="ECO:0000259" key="10">
    <source>
        <dbReference type="Pfam" id="PF21694"/>
    </source>
</evidence>
<evidence type="ECO:0000256" key="4">
    <source>
        <dbReference type="ARBA" id="ARBA00022695"/>
    </source>
</evidence>
<dbReference type="EC" id="2.7.7.7" evidence="1"/>
<organism evidence="11">
    <name type="scientific">Oscillatoriales cyanobacterium SpSt-418</name>
    <dbReference type="NCBI Taxonomy" id="2282169"/>
    <lineage>
        <taxon>Bacteria</taxon>
        <taxon>Bacillati</taxon>
        <taxon>Cyanobacteriota</taxon>
        <taxon>Cyanophyceae</taxon>
        <taxon>Oscillatoriophycideae</taxon>
        <taxon>Oscillatoriales</taxon>
    </lineage>
</organism>
<dbReference type="Pfam" id="PF06144">
    <property type="entry name" value="DNA_pol3_delta"/>
    <property type="match status" value="1"/>
</dbReference>
<dbReference type="GO" id="GO:0006261">
    <property type="term" value="P:DNA-templated DNA replication"/>
    <property type="evidence" value="ECO:0007669"/>
    <property type="project" value="TreeGrafter"/>
</dbReference>
<name>A0A7C3PFC1_9CYAN</name>
<dbReference type="GO" id="GO:0003677">
    <property type="term" value="F:DNA binding"/>
    <property type="evidence" value="ECO:0007669"/>
    <property type="project" value="InterPro"/>
</dbReference>
<evidence type="ECO:0000259" key="9">
    <source>
        <dbReference type="Pfam" id="PF06144"/>
    </source>
</evidence>
<evidence type="ECO:0000256" key="8">
    <source>
        <dbReference type="ARBA" id="ARBA00049244"/>
    </source>
</evidence>
<protein>
    <recommendedName>
        <fullName evidence="2">DNA polymerase III subunit delta</fullName>
        <ecNumber evidence="1">2.7.7.7</ecNumber>
    </recommendedName>
</protein>
<keyword evidence="5" id="KW-0235">DNA replication</keyword>
<evidence type="ECO:0000256" key="5">
    <source>
        <dbReference type="ARBA" id="ARBA00022705"/>
    </source>
</evidence>
<keyword evidence="6" id="KW-0239">DNA-directed DNA polymerase</keyword>
<dbReference type="Pfam" id="PF21694">
    <property type="entry name" value="DNA_pol3_delta_C"/>
    <property type="match status" value="1"/>
</dbReference>
<comment type="similarity">
    <text evidence="7">Belongs to the DNA polymerase HolA subunit family.</text>
</comment>
<evidence type="ECO:0000256" key="3">
    <source>
        <dbReference type="ARBA" id="ARBA00022679"/>
    </source>
</evidence>
<dbReference type="EMBL" id="DSRU01000032">
    <property type="protein sequence ID" value="HFM96560.1"/>
    <property type="molecule type" value="Genomic_DNA"/>
</dbReference>
<dbReference type="PANTHER" id="PTHR34388:SF1">
    <property type="entry name" value="DNA POLYMERASE III SUBUNIT DELTA"/>
    <property type="match status" value="1"/>
</dbReference>
<dbReference type="AlphaFoldDB" id="A0A7C3PFC1"/>
<evidence type="ECO:0000256" key="6">
    <source>
        <dbReference type="ARBA" id="ARBA00022932"/>
    </source>
</evidence>
<keyword evidence="3 11" id="KW-0808">Transferase</keyword>
<evidence type="ECO:0000256" key="7">
    <source>
        <dbReference type="ARBA" id="ARBA00034754"/>
    </source>
</evidence>
<gene>
    <name evidence="11" type="primary">holA</name>
    <name evidence="11" type="ORF">ENR64_02105</name>
</gene>
<comment type="catalytic activity">
    <reaction evidence="8">
        <text>DNA(n) + a 2'-deoxyribonucleoside 5'-triphosphate = DNA(n+1) + diphosphate</text>
        <dbReference type="Rhea" id="RHEA:22508"/>
        <dbReference type="Rhea" id="RHEA-COMP:17339"/>
        <dbReference type="Rhea" id="RHEA-COMP:17340"/>
        <dbReference type="ChEBI" id="CHEBI:33019"/>
        <dbReference type="ChEBI" id="CHEBI:61560"/>
        <dbReference type="ChEBI" id="CHEBI:173112"/>
        <dbReference type="EC" id="2.7.7.7"/>
    </reaction>
</comment>
<dbReference type="SUPFAM" id="SSF48019">
    <property type="entry name" value="post-AAA+ oligomerization domain-like"/>
    <property type="match status" value="1"/>
</dbReference>
<comment type="caution">
    <text evidence="11">The sequence shown here is derived from an EMBL/GenBank/DDBJ whole genome shotgun (WGS) entry which is preliminary data.</text>
</comment>
<dbReference type="SUPFAM" id="SSF52540">
    <property type="entry name" value="P-loop containing nucleoside triphosphate hydrolases"/>
    <property type="match status" value="1"/>
</dbReference>
<evidence type="ECO:0000256" key="2">
    <source>
        <dbReference type="ARBA" id="ARBA00017703"/>
    </source>
</evidence>
<evidence type="ECO:0000313" key="11">
    <source>
        <dbReference type="EMBL" id="HFM96560.1"/>
    </source>
</evidence>
<dbReference type="InterPro" id="IPR010372">
    <property type="entry name" value="DNA_pol3_delta_N"/>
</dbReference>
<feature type="domain" description="DNA polymerase III delta subunit-like C-terminal" evidence="10">
    <location>
        <begin position="194"/>
        <end position="305"/>
    </location>
</feature>
<dbReference type="GO" id="GO:0009360">
    <property type="term" value="C:DNA polymerase III complex"/>
    <property type="evidence" value="ECO:0007669"/>
    <property type="project" value="InterPro"/>
</dbReference>
<dbReference type="GO" id="GO:0003887">
    <property type="term" value="F:DNA-directed DNA polymerase activity"/>
    <property type="evidence" value="ECO:0007669"/>
    <property type="project" value="UniProtKB-KW"/>
</dbReference>
<dbReference type="InterPro" id="IPR048466">
    <property type="entry name" value="DNA_pol3_delta-like_C"/>
</dbReference>
<dbReference type="NCBIfam" id="TIGR01128">
    <property type="entry name" value="holA"/>
    <property type="match status" value="1"/>
</dbReference>
<dbReference type="InterPro" id="IPR005790">
    <property type="entry name" value="DNA_polIII_delta"/>
</dbReference>
<keyword evidence="4 11" id="KW-0548">Nucleotidyltransferase</keyword>
<dbReference type="InterPro" id="IPR008921">
    <property type="entry name" value="DNA_pol3_clamp-load_cplx_C"/>
</dbReference>
<proteinExistence type="inferred from homology"/>
<reference evidence="11" key="1">
    <citation type="journal article" date="2020" name="mSystems">
        <title>Genome- and Community-Level Interaction Insights into Carbon Utilization and Element Cycling Functions of Hydrothermarchaeota in Hydrothermal Sediment.</title>
        <authorList>
            <person name="Zhou Z."/>
            <person name="Liu Y."/>
            <person name="Xu W."/>
            <person name="Pan J."/>
            <person name="Luo Z.H."/>
            <person name="Li M."/>
        </authorList>
    </citation>
    <scope>NUCLEOTIDE SEQUENCE [LARGE SCALE GENOMIC DNA]</scope>
    <source>
        <strain evidence="11">SpSt-418</strain>
    </source>
</reference>
<dbReference type="Gene3D" id="1.20.272.10">
    <property type="match status" value="1"/>
</dbReference>